<dbReference type="CDD" id="cd04182">
    <property type="entry name" value="GT_2_like_f"/>
    <property type="match status" value="1"/>
</dbReference>
<dbReference type="Proteomes" id="UP000253314">
    <property type="component" value="Unassembled WGS sequence"/>
</dbReference>
<keyword evidence="3" id="KW-1185">Reference proteome</keyword>
<dbReference type="InterPro" id="IPR029044">
    <property type="entry name" value="Nucleotide-diphossugar_trans"/>
</dbReference>
<feature type="domain" description="MobA-like NTP transferase" evidence="1">
    <location>
        <begin position="3"/>
        <end position="164"/>
    </location>
</feature>
<dbReference type="GO" id="GO:0016779">
    <property type="term" value="F:nucleotidyltransferase activity"/>
    <property type="evidence" value="ECO:0007669"/>
    <property type="project" value="UniProtKB-ARBA"/>
</dbReference>
<dbReference type="SUPFAM" id="SSF53448">
    <property type="entry name" value="Nucleotide-diphospho-sugar transferases"/>
    <property type="match status" value="1"/>
</dbReference>
<proteinExistence type="predicted"/>
<name>A0A366XU16_9BACI</name>
<dbReference type="RefSeq" id="WP_113808363.1">
    <property type="nucleotide sequence ID" value="NZ_QOCW01000037.1"/>
</dbReference>
<reference evidence="2 3" key="1">
    <citation type="submission" date="2018-07" db="EMBL/GenBank/DDBJ databases">
        <title>Lottiidibacillus patelloidae gen. nov., sp. nov., isolated from the intestinal tract of a marine limpet and the reclassification of B. taeanensis BH030017T, B. algicola KMM 3737T and B. hwajinpoensis SW-72T as genus Lottiidibacillus.</title>
        <authorList>
            <person name="Liu R."/>
            <person name="Huang Z."/>
        </authorList>
    </citation>
    <scope>NUCLEOTIDE SEQUENCE [LARGE SCALE GENOMIC DNA]</scope>
    <source>
        <strain evidence="2 3">BH030017</strain>
    </source>
</reference>
<dbReference type="PANTHER" id="PTHR43777:SF1">
    <property type="entry name" value="MOLYBDENUM COFACTOR CYTIDYLYLTRANSFERASE"/>
    <property type="match status" value="1"/>
</dbReference>
<dbReference type="AlphaFoldDB" id="A0A366XU16"/>
<evidence type="ECO:0000313" key="2">
    <source>
        <dbReference type="EMBL" id="RBW67461.1"/>
    </source>
</evidence>
<evidence type="ECO:0000313" key="3">
    <source>
        <dbReference type="Proteomes" id="UP000253314"/>
    </source>
</evidence>
<dbReference type="Pfam" id="PF12804">
    <property type="entry name" value="NTP_transf_3"/>
    <property type="match status" value="1"/>
</dbReference>
<organism evidence="2 3">
    <name type="scientific">Bacillus taeanensis</name>
    <dbReference type="NCBI Taxonomy" id="273032"/>
    <lineage>
        <taxon>Bacteria</taxon>
        <taxon>Bacillati</taxon>
        <taxon>Bacillota</taxon>
        <taxon>Bacilli</taxon>
        <taxon>Bacillales</taxon>
        <taxon>Bacillaceae</taxon>
        <taxon>Bacillus</taxon>
    </lineage>
</organism>
<dbReference type="InterPro" id="IPR025877">
    <property type="entry name" value="MobA-like_NTP_Trfase"/>
</dbReference>
<dbReference type="PANTHER" id="PTHR43777">
    <property type="entry name" value="MOLYBDENUM COFACTOR CYTIDYLYLTRANSFERASE"/>
    <property type="match status" value="1"/>
</dbReference>
<gene>
    <name evidence="2" type="ORF">DS031_22265</name>
</gene>
<dbReference type="OrthoDB" id="285216at2"/>
<keyword evidence="2" id="KW-0808">Transferase</keyword>
<accession>A0A366XU16</accession>
<dbReference type="Gene3D" id="3.90.550.10">
    <property type="entry name" value="Spore Coat Polysaccharide Biosynthesis Protein SpsA, Chain A"/>
    <property type="match status" value="1"/>
</dbReference>
<comment type="caution">
    <text evidence="2">The sequence shown here is derived from an EMBL/GenBank/DDBJ whole genome shotgun (WGS) entry which is preliminary data.</text>
</comment>
<dbReference type="EMBL" id="QOCW01000037">
    <property type="protein sequence ID" value="RBW67461.1"/>
    <property type="molecule type" value="Genomic_DNA"/>
</dbReference>
<evidence type="ECO:0000259" key="1">
    <source>
        <dbReference type="Pfam" id="PF12804"/>
    </source>
</evidence>
<sequence length="194" mass="21860">MEAIVLAAGYSSRANAFKMTLPLGQMTVLEQTISKFEGLCSRVIVVAGFQAEMIEEEAAKISRKSVYSFQLKVVYNENFDEGMFRSIQEGCSEIKDSSFFITPGDCPLVKKETVQLIAKHEENVVIPSFHYKGGHPIKLSSEVKQTILETDPESNLREVLNRYEKTYITVDDPGVLMDVDTPDDYEKAIKYDKV</sequence>
<protein>
    <submittedName>
        <fullName evidence="2">Nucleotidyltransferase family protein</fullName>
    </submittedName>
</protein>